<dbReference type="Proteomes" id="UP001186974">
    <property type="component" value="Unassembled WGS sequence"/>
</dbReference>
<dbReference type="EMBL" id="JAWDJW010007465">
    <property type="protein sequence ID" value="KAK3062112.1"/>
    <property type="molecule type" value="Genomic_DNA"/>
</dbReference>
<evidence type="ECO:0000313" key="2">
    <source>
        <dbReference type="Proteomes" id="UP001186974"/>
    </source>
</evidence>
<proteinExistence type="predicted"/>
<organism evidence="1 2">
    <name type="scientific">Coniosporium uncinatum</name>
    <dbReference type="NCBI Taxonomy" id="93489"/>
    <lineage>
        <taxon>Eukaryota</taxon>
        <taxon>Fungi</taxon>
        <taxon>Dikarya</taxon>
        <taxon>Ascomycota</taxon>
        <taxon>Pezizomycotina</taxon>
        <taxon>Dothideomycetes</taxon>
        <taxon>Dothideomycetes incertae sedis</taxon>
        <taxon>Coniosporium</taxon>
    </lineage>
</organism>
<gene>
    <name evidence="1" type="ORF">LTS18_004802</name>
</gene>
<name>A0ACC3D5P9_9PEZI</name>
<feature type="non-terminal residue" evidence="1">
    <location>
        <position position="351"/>
    </location>
</feature>
<evidence type="ECO:0000313" key="1">
    <source>
        <dbReference type="EMBL" id="KAK3062112.1"/>
    </source>
</evidence>
<sequence length="351" mass="38371">MRAIDRLHDVLEEAGLEPYQTQTSLFGGPVQAIENSADARHSPQNEVSNKLVPCAGRPLPNVNSHSLQADTATSVRAPQSGASLDSAINIDEDLFRDLDTGQGGASGHPDLTLGESFDDLLRQNGGSLSTLTGEGVQCAPEASNFCGTDEQLLKRFQDDPDLAQYTVQVSTETEPDPDASAFHDADGKASLRSLHSERQDSEDINGHDHTEHRYGLRSSPRDRGTVHVTTWVDRDTSGNYGEKPSPSEEKKRERAIVQRVREPGEEAEGSASKRLKLSSLAARQKGASMIITIELKSAAAKALAAHIPDNWPDEHWNVLEDGRIHTVIEDMEIDEGTDHFNGNRHHLRARN</sequence>
<keyword evidence="2" id="KW-1185">Reference proteome</keyword>
<accession>A0ACC3D5P9</accession>
<reference evidence="1" key="1">
    <citation type="submission" date="2024-09" db="EMBL/GenBank/DDBJ databases">
        <title>Black Yeasts Isolated from many extreme environments.</title>
        <authorList>
            <person name="Coleine C."/>
            <person name="Stajich J.E."/>
            <person name="Selbmann L."/>
        </authorList>
    </citation>
    <scope>NUCLEOTIDE SEQUENCE</scope>
    <source>
        <strain evidence="1">CCFEE 5737</strain>
    </source>
</reference>
<protein>
    <submittedName>
        <fullName evidence="1">Uncharacterized protein</fullName>
    </submittedName>
</protein>
<comment type="caution">
    <text evidence="1">The sequence shown here is derived from an EMBL/GenBank/DDBJ whole genome shotgun (WGS) entry which is preliminary data.</text>
</comment>